<reference evidence="1" key="2">
    <citation type="journal article" date="2015" name="Data Brief">
        <title>Shoot transcriptome of the giant reed, Arundo donax.</title>
        <authorList>
            <person name="Barrero R.A."/>
            <person name="Guerrero F.D."/>
            <person name="Moolhuijzen P."/>
            <person name="Goolsby J.A."/>
            <person name="Tidwell J."/>
            <person name="Bellgard S.E."/>
            <person name="Bellgard M.I."/>
        </authorList>
    </citation>
    <scope>NUCLEOTIDE SEQUENCE</scope>
    <source>
        <tissue evidence="1">Shoot tissue taken approximately 20 cm above the soil surface</tissue>
    </source>
</reference>
<accession>A0A0A9FUA2</accession>
<reference evidence="1" key="1">
    <citation type="submission" date="2014-09" db="EMBL/GenBank/DDBJ databases">
        <authorList>
            <person name="Magalhaes I.L.F."/>
            <person name="Oliveira U."/>
            <person name="Santos F.R."/>
            <person name="Vidigal T.H.D.A."/>
            <person name="Brescovit A.D."/>
            <person name="Santos A.J."/>
        </authorList>
    </citation>
    <scope>NUCLEOTIDE SEQUENCE</scope>
    <source>
        <tissue evidence="1">Shoot tissue taken approximately 20 cm above the soil surface</tissue>
    </source>
</reference>
<organism evidence="1">
    <name type="scientific">Arundo donax</name>
    <name type="common">Giant reed</name>
    <name type="synonym">Donax arundinaceus</name>
    <dbReference type="NCBI Taxonomy" id="35708"/>
    <lineage>
        <taxon>Eukaryota</taxon>
        <taxon>Viridiplantae</taxon>
        <taxon>Streptophyta</taxon>
        <taxon>Embryophyta</taxon>
        <taxon>Tracheophyta</taxon>
        <taxon>Spermatophyta</taxon>
        <taxon>Magnoliopsida</taxon>
        <taxon>Liliopsida</taxon>
        <taxon>Poales</taxon>
        <taxon>Poaceae</taxon>
        <taxon>PACMAD clade</taxon>
        <taxon>Arundinoideae</taxon>
        <taxon>Arundineae</taxon>
        <taxon>Arundo</taxon>
    </lineage>
</organism>
<sequence>MPLPLASRSSMHKPCRHRCFPDRSHWSSPRALPDPVDLGWTTMDSVTPASTTTRSGQLRLRFGRSCAESMELICVVLLPGVCSLEASVQIADSSSSHGHHQSWRSPCLMSHGLV</sequence>
<protein>
    <submittedName>
        <fullName evidence="1">Uncharacterized protein</fullName>
    </submittedName>
</protein>
<proteinExistence type="predicted"/>
<evidence type="ECO:0000313" key="1">
    <source>
        <dbReference type="EMBL" id="JAE11888.1"/>
    </source>
</evidence>
<name>A0A0A9FUA2_ARUDO</name>
<dbReference type="AlphaFoldDB" id="A0A0A9FUA2"/>
<dbReference type="EMBL" id="GBRH01186008">
    <property type="protein sequence ID" value="JAE11888.1"/>
    <property type="molecule type" value="Transcribed_RNA"/>
</dbReference>